<dbReference type="InterPro" id="IPR005844">
    <property type="entry name" value="A-D-PHexomutase_a/b/a-I"/>
</dbReference>
<dbReference type="PRINTS" id="PR00509">
    <property type="entry name" value="PGMPMM"/>
</dbReference>
<evidence type="ECO:0000259" key="18">
    <source>
        <dbReference type="Pfam" id="PF02880"/>
    </source>
</evidence>
<dbReference type="GO" id="GO:0000287">
    <property type="term" value="F:magnesium ion binding"/>
    <property type="evidence" value="ECO:0007669"/>
    <property type="project" value="InterPro"/>
</dbReference>
<dbReference type="GO" id="GO:0004614">
    <property type="term" value="F:phosphoglucomutase activity"/>
    <property type="evidence" value="ECO:0007669"/>
    <property type="project" value="UniProtKB-EC"/>
</dbReference>
<keyword evidence="7" id="KW-0597">Phosphoprotein</keyword>
<feature type="domain" description="Alpha-D-phosphohexomutase alpha/beta/alpha" evidence="16">
    <location>
        <begin position="43"/>
        <end position="180"/>
    </location>
</feature>
<evidence type="ECO:0000313" key="19">
    <source>
        <dbReference type="EMBL" id="KDR94749.1"/>
    </source>
</evidence>
<evidence type="ECO:0000256" key="10">
    <source>
        <dbReference type="ARBA" id="ARBA00023235"/>
    </source>
</evidence>
<dbReference type="InterPro" id="IPR005845">
    <property type="entry name" value="A-D-PHexomutase_a/b/a-II"/>
</dbReference>
<keyword evidence="20" id="KW-1185">Reference proteome</keyword>
<dbReference type="Pfam" id="PF02880">
    <property type="entry name" value="PGM_PMM_III"/>
    <property type="match status" value="1"/>
</dbReference>
<organism evidence="19 20">
    <name type="scientific">Peptoclostridium litorale DSM 5388</name>
    <dbReference type="NCBI Taxonomy" id="1121324"/>
    <lineage>
        <taxon>Bacteria</taxon>
        <taxon>Bacillati</taxon>
        <taxon>Bacillota</taxon>
        <taxon>Clostridia</taxon>
        <taxon>Peptostreptococcales</taxon>
        <taxon>Peptoclostridiaceae</taxon>
        <taxon>Peptoclostridium</taxon>
    </lineage>
</organism>
<dbReference type="InterPro" id="IPR005843">
    <property type="entry name" value="A-D-PHexomutase_C"/>
</dbReference>
<evidence type="ECO:0000256" key="11">
    <source>
        <dbReference type="ARBA" id="ARBA00039995"/>
    </source>
</evidence>
<evidence type="ECO:0000256" key="3">
    <source>
        <dbReference type="ARBA" id="ARBA00005164"/>
    </source>
</evidence>
<dbReference type="Proteomes" id="UP000027946">
    <property type="component" value="Unassembled WGS sequence"/>
</dbReference>
<proteinExistence type="inferred from homology"/>
<sequence>MDYMKVYEDWLKNEYFDEEVRKDLMQIADDEKEIEDRFYKDLEFGTGGLRGVIGIGTNRINKYTVRRATYGLAQHIIEKGDEEKGLVIAHDNRFKSRDFTLEAARTLAACGIKTYIFDGLRPTPQLSFAVRSMGAAGGIVITASHNPPEYNGYKAYGDDGAQLNDKESKKVIEKVNAITDYSKIPVMSEKEAFEKGLIEVLSADLDDDFIEAVKKQSLCKEIVCEVSDELKIVYTPLHGTGNVPVRRVLNEAGFKNVFVVAGQEAPDPNFSTVDYPNPEDPAAFELAINLANEKDADIIIGTDPDCDRVGVVVKEKLGEYRLLTGNQTGALLLHFILKGLKDAGELPENAVVVKTIVTSRMGDVIADSFGVETLDTLTGFRFIAEKIKEFEENGGKNFIYGYEESYGYLAGNHARDKDAVVASMLVAQMAAYYYSKGMNLVDAMHELYKEYGFFSDSLENVVLKGREGAEKIQGIMKMLRENPPTQVGGLEVAGIKDYSKGVEGFPKSNVLVFDLEKDAWFAVRPSGTEPKIKFYFGVKGSSDEESKKVMEALKKGVMDSIK</sequence>
<dbReference type="STRING" id="1121324.CLIT_13c00710"/>
<dbReference type="PANTHER" id="PTHR45745:SF1">
    <property type="entry name" value="PHOSPHOGLUCOMUTASE 2B-RELATED"/>
    <property type="match status" value="1"/>
</dbReference>
<keyword evidence="10 19" id="KW-0413">Isomerase</keyword>
<evidence type="ECO:0000256" key="9">
    <source>
        <dbReference type="ARBA" id="ARBA00022842"/>
    </source>
</evidence>
<comment type="pathway">
    <text evidence="3">Glycolipid metabolism; diglucosyl-diacylglycerol biosynthesis.</text>
</comment>
<protein>
    <recommendedName>
        <fullName evidence="11">Phosphoglucomutase</fullName>
        <ecNumber evidence="6">5.4.2.2</ecNumber>
    </recommendedName>
    <alternativeName>
        <fullName evidence="13">Alpha-phosphoglucomutase</fullName>
    </alternativeName>
    <alternativeName>
        <fullName evidence="12">Glucose phosphomutase</fullName>
    </alternativeName>
</protein>
<dbReference type="GO" id="GO:0005975">
    <property type="term" value="P:carbohydrate metabolic process"/>
    <property type="evidence" value="ECO:0007669"/>
    <property type="project" value="InterPro"/>
</dbReference>
<evidence type="ECO:0000256" key="6">
    <source>
        <dbReference type="ARBA" id="ARBA00012728"/>
    </source>
</evidence>
<dbReference type="CDD" id="cd05799">
    <property type="entry name" value="PGM2"/>
    <property type="match status" value="1"/>
</dbReference>
<comment type="caution">
    <text evidence="19">The sequence shown here is derived from an EMBL/GenBank/DDBJ whole genome shotgun (WGS) entry which is preliminary data.</text>
</comment>
<dbReference type="InterPro" id="IPR005846">
    <property type="entry name" value="A-D-PHexomutase_a/b/a-III"/>
</dbReference>
<dbReference type="RefSeq" id="WP_038265856.1">
    <property type="nucleotide sequence ID" value="NZ_FSRH01000005.1"/>
</dbReference>
<dbReference type="InterPro" id="IPR016066">
    <property type="entry name" value="A-D-PHexomutase_CS"/>
</dbReference>
<evidence type="ECO:0000256" key="5">
    <source>
        <dbReference type="ARBA" id="ARBA00010231"/>
    </source>
</evidence>
<evidence type="ECO:0000256" key="12">
    <source>
        <dbReference type="ARBA" id="ARBA00041398"/>
    </source>
</evidence>
<dbReference type="InterPro" id="IPR005841">
    <property type="entry name" value="Alpha-D-phosphohexomutase_SF"/>
</dbReference>
<dbReference type="Gene3D" id="3.40.120.10">
    <property type="entry name" value="Alpha-D-Glucose-1,6-Bisphosphate, subunit A, domain 3"/>
    <property type="match status" value="3"/>
</dbReference>
<evidence type="ECO:0000256" key="1">
    <source>
        <dbReference type="ARBA" id="ARBA00000443"/>
    </source>
</evidence>
<dbReference type="Gene3D" id="3.30.310.50">
    <property type="entry name" value="Alpha-D-phosphohexomutase, C-terminal domain"/>
    <property type="match status" value="1"/>
</dbReference>
<dbReference type="Pfam" id="PF02878">
    <property type="entry name" value="PGM_PMM_I"/>
    <property type="match status" value="1"/>
</dbReference>
<comment type="similarity">
    <text evidence="5 14">Belongs to the phosphohexose mutase family.</text>
</comment>
<dbReference type="GO" id="GO:0008973">
    <property type="term" value="F:phosphopentomutase activity"/>
    <property type="evidence" value="ECO:0007669"/>
    <property type="project" value="TreeGrafter"/>
</dbReference>
<dbReference type="EMBL" id="JJMM01000013">
    <property type="protein sequence ID" value="KDR94749.1"/>
    <property type="molecule type" value="Genomic_DNA"/>
</dbReference>
<feature type="domain" description="Alpha-D-phosphohexomutase alpha/beta/alpha" evidence="17">
    <location>
        <begin position="208"/>
        <end position="314"/>
    </location>
</feature>
<dbReference type="SUPFAM" id="SSF55957">
    <property type="entry name" value="Phosphoglucomutase, C-terminal domain"/>
    <property type="match status" value="1"/>
</dbReference>
<keyword evidence="8 14" id="KW-0479">Metal-binding</keyword>
<comment type="pathway">
    <text evidence="4">Lipid metabolism.</text>
</comment>
<evidence type="ECO:0000256" key="2">
    <source>
        <dbReference type="ARBA" id="ARBA00001946"/>
    </source>
</evidence>
<dbReference type="AlphaFoldDB" id="A0A069RCG9"/>
<reference evidence="19 20" key="1">
    <citation type="submission" date="2014-03" db="EMBL/GenBank/DDBJ databases">
        <title>Genome sequence of Clostridium litorale W6, DSM 5388.</title>
        <authorList>
            <person name="Poehlein A."/>
            <person name="Jagirdar A."/>
            <person name="Khonsari B."/>
            <person name="Chibani C.M."/>
            <person name="Gutierrez Gutierrez D.A."/>
            <person name="Davydova E."/>
            <person name="Alghaithi H.S."/>
            <person name="Nair K.P."/>
            <person name="Dhamotharan K."/>
            <person name="Chandran L."/>
            <person name="G W."/>
            <person name="Daniel R."/>
        </authorList>
    </citation>
    <scope>NUCLEOTIDE SEQUENCE [LARGE SCALE GENOMIC DNA]</scope>
    <source>
        <strain evidence="19 20">W6</strain>
    </source>
</reference>
<evidence type="ECO:0000256" key="4">
    <source>
        <dbReference type="ARBA" id="ARBA00005189"/>
    </source>
</evidence>
<dbReference type="InterPro" id="IPR016055">
    <property type="entry name" value="A-D-PHexomutase_a/b/a-I/II/III"/>
</dbReference>
<dbReference type="GO" id="GO:0006166">
    <property type="term" value="P:purine ribonucleoside salvage"/>
    <property type="evidence" value="ECO:0007669"/>
    <property type="project" value="TreeGrafter"/>
</dbReference>
<dbReference type="Pfam" id="PF02879">
    <property type="entry name" value="PGM_PMM_II"/>
    <property type="match status" value="1"/>
</dbReference>
<evidence type="ECO:0000256" key="7">
    <source>
        <dbReference type="ARBA" id="ARBA00022553"/>
    </source>
</evidence>
<gene>
    <name evidence="19" type="primary">pgcA</name>
    <name evidence="19" type="ORF">CLIT_13c00710</name>
</gene>
<evidence type="ECO:0000256" key="14">
    <source>
        <dbReference type="RuleBase" id="RU004326"/>
    </source>
</evidence>
<accession>A0A069RCG9</accession>
<dbReference type="PANTHER" id="PTHR45745">
    <property type="entry name" value="PHOSPHOMANNOMUTASE 45A"/>
    <property type="match status" value="1"/>
</dbReference>
<evidence type="ECO:0000259" key="15">
    <source>
        <dbReference type="Pfam" id="PF00408"/>
    </source>
</evidence>
<dbReference type="Pfam" id="PF00408">
    <property type="entry name" value="PGM_PMM_IV"/>
    <property type="match status" value="1"/>
</dbReference>
<evidence type="ECO:0000256" key="13">
    <source>
        <dbReference type="ARBA" id="ARBA00041467"/>
    </source>
</evidence>
<evidence type="ECO:0000256" key="8">
    <source>
        <dbReference type="ARBA" id="ARBA00022723"/>
    </source>
</evidence>
<evidence type="ECO:0000313" key="20">
    <source>
        <dbReference type="Proteomes" id="UP000027946"/>
    </source>
</evidence>
<evidence type="ECO:0000259" key="17">
    <source>
        <dbReference type="Pfam" id="PF02879"/>
    </source>
</evidence>
<dbReference type="PROSITE" id="PS00710">
    <property type="entry name" value="PGM_PMM"/>
    <property type="match status" value="1"/>
</dbReference>
<dbReference type="SUPFAM" id="SSF53738">
    <property type="entry name" value="Phosphoglucomutase, first 3 domains"/>
    <property type="match status" value="3"/>
</dbReference>
<dbReference type="eggNOG" id="COG1109">
    <property type="taxonomic scope" value="Bacteria"/>
</dbReference>
<evidence type="ECO:0000259" key="16">
    <source>
        <dbReference type="Pfam" id="PF02878"/>
    </source>
</evidence>
<feature type="domain" description="Alpha-D-phosphohexomutase alpha/beta/alpha" evidence="18">
    <location>
        <begin position="325"/>
        <end position="451"/>
    </location>
</feature>
<dbReference type="InterPro" id="IPR036900">
    <property type="entry name" value="A-D-PHexomutase_C_sf"/>
</dbReference>
<name>A0A069RCG9_PEPLI</name>
<comment type="catalytic activity">
    <reaction evidence="1">
        <text>alpha-D-glucose 1-phosphate = alpha-D-glucose 6-phosphate</text>
        <dbReference type="Rhea" id="RHEA:23536"/>
        <dbReference type="ChEBI" id="CHEBI:58225"/>
        <dbReference type="ChEBI" id="CHEBI:58601"/>
        <dbReference type="EC" id="5.4.2.2"/>
    </reaction>
</comment>
<keyword evidence="9 14" id="KW-0460">Magnesium</keyword>
<dbReference type="OrthoDB" id="9806956at2"/>
<dbReference type="EC" id="5.4.2.2" evidence="6"/>
<comment type="cofactor">
    <cofactor evidence="2">
        <name>Mg(2+)</name>
        <dbReference type="ChEBI" id="CHEBI:18420"/>
    </cofactor>
</comment>
<feature type="domain" description="Alpha-D-phosphohexomutase C-terminal" evidence="15">
    <location>
        <begin position="498"/>
        <end position="551"/>
    </location>
</feature>